<dbReference type="Gene3D" id="1.10.640.10">
    <property type="entry name" value="Haem peroxidase domain superfamily, animal type"/>
    <property type="match status" value="1"/>
</dbReference>
<proteinExistence type="predicted"/>
<evidence type="ECO:0000313" key="1">
    <source>
        <dbReference type="EMBL" id="KAF9319037.1"/>
    </source>
</evidence>
<comment type="caution">
    <text evidence="1">The sequence shown here is derived from an EMBL/GenBank/DDBJ whole genome shotgun (WGS) entry which is preliminary data.</text>
</comment>
<dbReference type="AlphaFoldDB" id="A0A9P5VG12"/>
<dbReference type="InterPro" id="IPR010255">
    <property type="entry name" value="Haem_peroxidase_sf"/>
</dbReference>
<dbReference type="PROSITE" id="PS50292">
    <property type="entry name" value="PEROXIDASE_3"/>
    <property type="match status" value="1"/>
</dbReference>
<dbReference type="InterPro" id="IPR037120">
    <property type="entry name" value="Haem_peroxidase_sf_animal"/>
</dbReference>
<dbReference type="GO" id="GO:0006979">
    <property type="term" value="P:response to oxidative stress"/>
    <property type="evidence" value="ECO:0007669"/>
    <property type="project" value="InterPro"/>
</dbReference>
<dbReference type="GO" id="GO:0004601">
    <property type="term" value="F:peroxidase activity"/>
    <property type="evidence" value="ECO:0007669"/>
    <property type="project" value="InterPro"/>
</dbReference>
<keyword evidence="2" id="KW-1185">Reference proteome</keyword>
<sequence length="112" mass="11961">ITHFAHYVSFDLTASAKTNIPPILIPMPANDASYQSPGSFILNNSIPFQSTPQLVANSSSDPSKNKFVNGGVNMITGFLDQSALYGSSLADVTRLREKTGCKMLTALDSLGH</sequence>
<feature type="non-terminal residue" evidence="1">
    <location>
        <position position="1"/>
    </location>
</feature>
<dbReference type="InterPro" id="IPR019791">
    <property type="entry name" value="Haem_peroxidase_animal"/>
</dbReference>
<dbReference type="Pfam" id="PF03098">
    <property type="entry name" value="An_peroxidase"/>
    <property type="match status" value="1"/>
</dbReference>
<dbReference type="GO" id="GO:0020037">
    <property type="term" value="F:heme binding"/>
    <property type="evidence" value="ECO:0007669"/>
    <property type="project" value="InterPro"/>
</dbReference>
<protein>
    <submittedName>
        <fullName evidence="1">Uncharacterized protein</fullName>
    </submittedName>
</protein>
<reference evidence="1" key="1">
    <citation type="journal article" date="2020" name="Fungal Divers.">
        <title>Resolving the Mortierellaceae phylogeny through synthesis of multi-gene phylogenetics and phylogenomics.</title>
        <authorList>
            <person name="Vandepol N."/>
            <person name="Liber J."/>
            <person name="Desiro A."/>
            <person name="Na H."/>
            <person name="Kennedy M."/>
            <person name="Barry K."/>
            <person name="Grigoriev I.V."/>
            <person name="Miller A.N."/>
            <person name="O'Donnell K."/>
            <person name="Stajich J.E."/>
            <person name="Bonito G."/>
        </authorList>
    </citation>
    <scope>NUCLEOTIDE SEQUENCE</scope>
    <source>
        <strain evidence="1">NVP1</strain>
    </source>
</reference>
<name>A0A9P5VG12_9FUNG</name>
<dbReference type="SUPFAM" id="SSF48113">
    <property type="entry name" value="Heme-dependent peroxidases"/>
    <property type="match status" value="1"/>
</dbReference>
<feature type="non-terminal residue" evidence="1">
    <location>
        <position position="112"/>
    </location>
</feature>
<dbReference type="Proteomes" id="UP000696485">
    <property type="component" value="Unassembled WGS sequence"/>
</dbReference>
<organism evidence="1 2">
    <name type="scientific">Podila minutissima</name>
    <dbReference type="NCBI Taxonomy" id="64525"/>
    <lineage>
        <taxon>Eukaryota</taxon>
        <taxon>Fungi</taxon>
        <taxon>Fungi incertae sedis</taxon>
        <taxon>Mucoromycota</taxon>
        <taxon>Mortierellomycotina</taxon>
        <taxon>Mortierellomycetes</taxon>
        <taxon>Mortierellales</taxon>
        <taxon>Mortierellaceae</taxon>
        <taxon>Podila</taxon>
    </lineage>
</organism>
<dbReference type="EMBL" id="JAAAUY010001791">
    <property type="protein sequence ID" value="KAF9319037.1"/>
    <property type="molecule type" value="Genomic_DNA"/>
</dbReference>
<accession>A0A9P5VG12</accession>
<evidence type="ECO:0000313" key="2">
    <source>
        <dbReference type="Proteomes" id="UP000696485"/>
    </source>
</evidence>
<gene>
    <name evidence="1" type="ORF">BG006_003064</name>
</gene>